<dbReference type="OrthoDB" id="6155824at2759"/>
<protein>
    <submittedName>
        <fullName evidence="1">Uncharacterized protein</fullName>
    </submittedName>
</protein>
<dbReference type="Proteomes" id="UP001152795">
    <property type="component" value="Unassembled WGS sequence"/>
</dbReference>
<dbReference type="EMBL" id="CACRXK020000655">
    <property type="protein sequence ID" value="CAB3983776.1"/>
    <property type="molecule type" value="Genomic_DNA"/>
</dbReference>
<reference evidence="1" key="1">
    <citation type="submission" date="2020-04" db="EMBL/GenBank/DDBJ databases">
        <authorList>
            <person name="Alioto T."/>
            <person name="Alioto T."/>
            <person name="Gomez Garrido J."/>
        </authorList>
    </citation>
    <scope>NUCLEOTIDE SEQUENCE</scope>
    <source>
        <strain evidence="1">A484AB</strain>
    </source>
</reference>
<comment type="caution">
    <text evidence="1">The sequence shown here is derived from an EMBL/GenBank/DDBJ whole genome shotgun (WGS) entry which is preliminary data.</text>
</comment>
<gene>
    <name evidence="1" type="ORF">PACLA_8A076463</name>
</gene>
<dbReference type="AlphaFoldDB" id="A0A7D9HLT8"/>
<evidence type="ECO:0000313" key="1">
    <source>
        <dbReference type="EMBL" id="CAB3983776.1"/>
    </source>
</evidence>
<proteinExistence type="predicted"/>
<keyword evidence="2" id="KW-1185">Reference proteome</keyword>
<organism evidence="1 2">
    <name type="scientific">Paramuricea clavata</name>
    <name type="common">Red gorgonian</name>
    <name type="synonym">Violescent sea-whip</name>
    <dbReference type="NCBI Taxonomy" id="317549"/>
    <lineage>
        <taxon>Eukaryota</taxon>
        <taxon>Metazoa</taxon>
        <taxon>Cnidaria</taxon>
        <taxon>Anthozoa</taxon>
        <taxon>Octocorallia</taxon>
        <taxon>Malacalcyonacea</taxon>
        <taxon>Plexauridae</taxon>
        <taxon>Paramuricea</taxon>
    </lineage>
</organism>
<evidence type="ECO:0000313" key="2">
    <source>
        <dbReference type="Proteomes" id="UP001152795"/>
    </source>
</evidence>
<accession>A0A7D9HLT8</accession>
<name>A0A7D9HLT8_PARCT</name>
<sequence length="111" mass="12787">MPFETSNLKLTIPTDIGEEELFLSHRQKMIDDKLLNCYANEIASIISALVDVKNCNGCIIDHPSQRQHPYLMMESDEKLKYWLYFDEALKCVCEGEGTIAENFMNSLHDIN</sequence>